<organism evidence="2 3">
    <name type="scientific">Liparis tanakae</name>
    <name type="common">Tanaka's snailfish</name>
    <dbReference type="NCBI Taxonomy" id="230148"/>
    <lineage>
        <taxon>Eukaryota</taxon>
        <taxon>Metazoa</taxon>
        <taxon>Chordata</taxon>
        <taxon>Craniata</taxon>
        <taxon>Vertebrata</taxon>
        <taxon>Euteleostomi</taxon>
        <taxon>Actinopterygii</taxon>
        <taxon>Neopterygii</taxon>
        <taxon>Teleostei</taxon>
        <taxon>Neoteleostei</taxon>
        <taxon>Acanthomorphata</taxon>
        <taxon>Eupercaria</taxon>
        <taxon>Perciformes</taxon>
        <taxon>Cottioidei</taxon>
        <taxon>Cottales</taxon>
        <taxon>Liparidae</taxon>
        <taxon>Liparis</taxon>
    </lineage>
</organism>
<dbReference type="Proteomes" id="UP000314294">
    <property type="component" value="Unassembled WGS sequence"/>
</dbReference>
<evidence type="ECO:0000313" key="3">
    <source>
        <dbReference type="Proteomes" id="UP000314294"/>
    </source>
</evidence>
<name>A0A4Z2FPY6_9TELE</name>
<dbReference type="AlphaFoldDB" id="A0A4Z2FPY6"/>
<evidence type="ECO:0000313" key="2">
    <source>
        <dbReference type="EMBL" id="TNN43209.1"/>
    </source>
</evidence>
<gene>
    <name evidence="2" type="ORF">EYF80_046620</name>
</gene>
<comment type="caution">
    <text evidence="2">The sequence shown here is derived from an EMBL/GenBank/DDBJ whole genome shotgun (WGS) entry which is preliminary data.</text>
</comment>
<evidence type="ECO:0000256" key="1">
    <source>
        <dbReference type="SAM" id="MobiDB-lite"/>
    </source>
</evidence>
<protein>
    <submittedName>
        <fullName evidence="2">Uncharacterized protein</fullName>
    </submittedName>
</protein>
<keyword evidence="3" id="KW-1185">Reference proteome</keyword>
<reference evidence="2 3" key="1">
    <citation type="submission" date="2019-03" db="EMBL/GenBank/DDBJ databases">
        <title>First draft genome of Liparis tanakae, snailfish: a comprehensive survey of snailfish specific genes.</title>
        <authorList>
            <person name="Kim W."/>
            <person name="Song I."/>
            <person name="Jeong J.-H."/>
            <person name="Kim D."/>
            <person name="Kim S."/>
            <person name="Ryu S."/>
            <person name="Song J.Y."/>
            <person name="Lee S.K."/>
        </authorList>
    </citation>
    <scope>NUCLEOTIDE SEQUENCE [LARGE SCALE GENOMIC DNA]</scope>
    <source>
        <tissue evidence="2">Muscle</tissue>
    </source>
</reference>
<accession>A0A4Z2FPY6</accession>
<sequence length="101" mass="11024">MHSLMDNKVELQKKFCLRDVNGEMQFGSNGIITGPRGRCNPPACPWLISGSPQSQPCPEKTLHGDQETAESSPPPIGPSLFQKNNGSGFQPFYLNHNKSAV</sequence>
<proteinExistence type="predicted"/>
<dbReference type="EMBL" id="SRLO01000982">
    <property type="protein sequence ID" value="TNN43209.1"/>
    <property type="molecule type" value="Genomic_DNA"/>
</dbReference>
<feature type="region of interest" description="Disordered" evidence="1">
    <location>
        <begin position="50"/>
        <end position="88"/>
    </location>
</feature>